<feature type="transmembrane region" description="Helical" evidence="8">
    <location>
        <begin position="179"/>
        <end position="199"/>
    </location>
</feature>
<evidence type="ECO:0000256" key="4">
    <source>
        <dbReference type="ARBA" id="ARBA00022692"/>
    </source>
</evidence>
<keyword evidence="4 8" id="KW-0812">Transmembrane</keyword>
<organism evidence="9 10">
    <name type="scientific">Sulfobacillus benefaciens</name>
    <dbReference type="NCBI Taxonomy" id="453960"/>
    <lineage>
        <taxon>Bacteria</taxon>
        <taxon>Bacillati</taxon>
        <taxon>Bacillota</taxon>
        <taxon>Clostridia</taxon>
        <taxon>Eubacteriales</taxon>
        <taxon>Clostridiales Family XVII. Incertae Sedis</taxon>
        <taxon>Sulfobacillus</taxon>
    </lineage>
</organism>
<dbReference type="GO" id="GO:0005886">
    <property type="term" value="C:plasma membrane"/>
    <property type="evidence" value="ECO:0007669"/>
    <property type="project" value="TreeGrafter"/>
</dbReference>
<gene>
    <name evidence="9" type="ORF">C7B46_13165</name>
</gene>
<comment type="similarity">
    <text evidence="2 7">Belongs to the purine-cytosine permease (2.A.39) family.</text>
</comment>
<feature type="transmembrane region" description="Helical" evidence="8">
    <location>
        <begin position="38"/>
        <end position="58"/>
    </location>
</feature>
<evidence type="ECO:0000256" key="8">
    <source>
        <dbReference type="SAM" id="Phobius"/>
    </source>
</evidence>
<dbReference type="PIRSF" id="PIRSF002744">
    <property type="entry name" value="Pur-cyt_permease"/>
    <property type="match status" value="1"/>
</dbReference>
<keyword evidence="3 7" id="KW-0813">Transport</keyword>
<protein>
    <recommendedName>
        <fullName evidence="11">Allantoin permease</fullName>
    </recommendedName>
</protein>
<feature type="transmembrane region" description="Helical" evidence="8">
    <location>
        <begin position="148"/>
        <end position="167"/>
    </location>
</feature>
<evidence type="ECO:0000256" key="3">
    <source>
        <dbReference type="ARBA" id="ARBA00022448"/>
    </source>
</evidence>
<dbReference type="AlphaFoldDB" id="A0A2T2XDW5"/>
<evidence type="ECO:0000256" key="6">
    <source>
        <dbReference type="ARBA" id="ARBA00023136"/>
    </source>
</evidence>
<dbReference type="GO" id="GO:0022857">
    <property type="term" value="F:transmembrane transporter activity"/>
    <property type="evidence" value="ECO:0007669"/>
    <property type="project" value="InterPro"/>
</dbReference>
<dbReference type="PANTHER" id="PTHR31806:SF1">
    <property type="entry name" value="PURINE-CYTOSINE PERMEASE FCY2-RELATED"/>
    <property type="match status" value="1"/>
</dbReference>
<accession>A0A2T2XDW5</accession>
<evidence type="ECO:0000256" key="5">
    <source>
        <dbReference type="ARBA" id="ARBA00022989"/>
    </source>
</evidence>
<evidence type="ECO:0000256" key="1">
    <source>
        <dbReference type="ARBA" id="ARBA00004141"/>
    </source>
</evidence>
<proteinExistence type="inferred from homology"/>
<dbReference type="Proteomes" id="UP000242972">
    <property type="component" value="Unassembled WGS sequence"/>
</dbReference>
<dbReference type="InterPro" id="IPR001248">
    <property type="entry name" value="Pur-cyt_permease"/>
</dbReference>
<name>A0A2T2XDW5_9FIRM</name>
<feature type="transmembrane region" description="Helical" evidence="8">
    <location>
        <begin position="254"/>
        <end position="273"/>
    </location>
</feature>
<evidence type="ECO:0000256" key="2">
    <source>
        <dbReference type="ARBA" id="ARBA00008974"/>
    </source>
</evidence>
<feature type="transmembrane region" description="Helical" evidence="8">
    <location>
        <begin position="338"/>
        <end position="360"/>
    </location>
</feature>
<feature type="transmembrane region" description="Helical" evidence="8">
    <location>
        <begin position="302"/>
        <end position="326"/>
    </location>
</feature>
<dbReference type="EMBL" id="PXYW01000033">
    <property type="protein sequence ID" value="PSR32703.1"/>
    <property type="molecule type" value="Genomic_DNA"/>
</dbReference>
<reference evidence="9 10" key="1">
    <citation type="journal article" date="2014" name="BMC Genomics">
        <title>Comparison of environmental and isolate Sulfobacillus genomes reveals diverse carbon, sulfur, nitrogen, and hydrogen metabolisms.</title>
        <authorList>
            <person name="Justice N.B."/>
            <person name="Norman A."/>
            <person name="Brown C.T."/>
            <person name="Singh A."/>
            <person name="Thomas B.C."/>
            <person name="Banfield J.F."/>
        </authorList>
    </citation>
    <scope>NUCLEOTIDE SEQUENCE [LARGE SCALE GENOMIC DNA]</scope>
    <source>
        <strain evidence="9">AMDSBA4</strain>
    </source>
</reference>
<evidence type="ECO:0000313" key="9">
    <source>
        <dbReference type="EMBL" id="PSR32703.1"/>
    </source>
</evidence>
<feature type="transmembrane region" description="Helical" evidence="8">
    <location>
        <begin position="429"/>
        <end position="446"/>
    </location>
</feature>
<comment type="subcellular location">
    <subcellularLocation>
        <location evidence="1">Membrane</location>
        <topology evidence="1">Multi-pass membrane protein</topology>
    </subcellularLocation>
</comment>
<keyword evidence="5 8" id="KW-1133">Transmembrane helix</keyword>
<feature type="transmembrane region" description="Helical" evidence="8">
    <location>
        <begin position="110"/>
        <end position="142"/>
    </location>
</feature>
<feature type="transmembrane region" description="Helical" evidence="8">
    <location>
        <begin position="366"/>
        <end position="385"/>
    </location>
</feature>
<evidence type="ECO:0000256" key="7">
    <source>
        <dbReference type="PIRNR" id="PIRNR002744"/>
    </source>
</evidence>
<keyword evidence="6 7" id="KW-0472">Membrane</keyword>
<dbReference type="PANTHER" id="PTHR31806">
    <property type="entry name" value="PURINE-CYTOSINE PERMEASE FCY2-RELATED"/>
    <property type="match status" value="1"/>
</dbReference>
<evidence type="ECO:0000313" key="10">
    <source>
        <dbReference type="Proteomes" id="UP000242972"/>
    </source>
</evidence>
<feature type="transmembrane region" description="Helical" evidence="8">
    <location>
        <begin position="64"/>
        <end position="89"/>
    </location>
</feature>
<evidence type="ECO:0008006" key="11">
    <source>
        <dbReference type="Google" id="ProtNLM"/>
    </source>
</evidence>
<sequence>MNVSLPLSESRDCLWQVETNGINPISATARHGSAHDLFWVWFAGNLSFTYVVIGAVVWSYGLSLWQSLLVLAIGLSSFVVIGYLGLPGVDTGLPTMAFSARYFGKRGNRVMALVSWLNMVGWETIVLIISSFTVATMLHLIFGVGSTALWLVVSLGISGLLELSLAFMGHATIEYLQRWVSYIFGFLTLVILLALLPHVNWHAVWYHPSGPWLAGVIPSISVVVAVSALSWVTTAADYTRYLPKGTSHRRVVSATTWGAIIPTVLLMAVGLLLGQSAPTLASATNPVELLLHWLPTWAQVPYLLITMVGILAGGVLCAYSSGLSLLAAGIKMPRSRTIAVDGVISITASLYVLLISQGFIVNFEGFLSLVAALLAPWAAIALLNIRRSIKISGTPAMVSWAAGAILGLATTSTVVFTGPLAVGIFRQSSLGYFAGFAVTALIYRIWTLNQTTYPFPQ</sequence>
<feature type="transmembrane region" description="Helical" evidence="8">
    <location>
        <begin position="211"/>
        <end position="233"/>
    </location>
</feature>
<feature type="transmembrane region" description="Helical" evidence="8">
    <location>
        <begin position="397"/>
        <end position="417"/>
    </location>
</feature>
<comment type="caution">
    <text evidence="9">The sequence shown here is derived from an EMBL/GenBank/DDBJ whole genome shotgun (WGS) entry which is preliminary data.</text>
</comment>
<dbReference type="InterPro" id="IPR026030">
    <property type="entry name" value="Pur-cyt_permease_Fcy2/21/22"/>
</dbReference>
<dbReference type="Pfam" id="PF02133">
    <property type="entry name" value="Transp_cyt_pur"/>
    <property type="match status" value="1"/>
</dbReference>
<dbReference type="Gene3D" id="1.10.4160.10">
    <property type="entry name" value="Hydantoin permease"/>
    <property type="match status" value="1"/>
</dbReference>